<proteinExistence type="predicted"/>
<dbReference type="AlphaFoldDB" id="A0A0H2RVU4"/>
<gene>
    <name evidence="2" type="ORF">SCHPADRAFT_995279</name>
</gene>
<name>A0A0H2RVU4_9AGAM</name>
<protein>
    <recommendedName>
        <fullName evidence="1">F-box domain-containing protein</fullName>
    </recommendedName>
</protein>
<dbReference type="InParanoid" id="A0A0H2RVU4"/>
<dbReference type="STRING" id="27342.A0A0H2RVU4"/>
<dbReference type="PROSITE" id="PS50181">
    <property type="entry name" value="FBOX"/>
    <property type="match status" value="1"/>
</dbReference>
<dbReference type="Proteomes" id="UP000053477">
    <property type="component" value="Unassembled WGS sequence"/>
</dbReference>
<dbReference type="EMBL" id="KQ085919">
    <property type="protein sequence ID" value="KLO16175.1"/>
    <property type="molecule type" value="Genomic_DNA"/>
</dbReference>
<sequence>MTTTSKTLSVLELVSMSSSSNSKSPSLQLDTKNLDLLDIVAGALKEWKDRGNGSISGSDLLSVLIDKLIRFECFAQPRKMYFSPPEKSIVESMKTIIKFLVSMLETLADTVMAADTISLKPRSPPVDLNALPDDVLAEIIELAALEGKPNFRALRLSQVSRRFRAISLHLPKIWSRVSYDYHGLEMTRLYATRSNHTGLEVTMEDCEHYIESRRMLQAAVPFCHEWLSFSYTVFHEASHFCCVKEHQTPMKLPRLVRLESVNDYEEVYKMYEMPNLKSAHFTNSIPSPSFLSTISTFSMTFNHHDEDDFVDLGELWDFLVATPTIRDLSLAFKSPLEAFGEGMPYSKLSLPGIETFTLNVVFSDYTFDPDSWDDYRDFVYHLVMPNVSHVNLSVIFNSRGKCTPEKDDFVFNLLPRSELHPKLTSLSLTVVDGRAMFEKSTNAEEYDDILAFPAEFAPFLTSIKLRTNYEFYLYLEDDTPFFPLRRLELDYCPRITDEFLADVYRGLNRDGNWESFEEAIVRGCPLINTNTGFMNSITKEKIRAVPVSRNETGPFRFNDW</sequence>
<evidence type="ECO:0000313" key="3">
    <source>
        <dbReference type="Proteomes" id="UP000053477"/>
    </source>
</evidence>
<evidence type="ECO:0000313" key="2">
    <source>
        <dbReference type="EMBL" id="KLO16175.1"/>
    </source>
</evidence>
<feature type="domain" description="F-box" evidence="1">
    <location>
        <begin position="125"/>
        <end position="177"/>
    </location>
</feature>
<keyword evidence="3" id="KW-1185">Reference proteome</keyword>
<dbReference type="InterPro" id="IPR001810">
    <property type="entry name" value="F-box_dom"/>
</dbReference>
<accession>A0A0H2RVU4</accession>
<dbReference type="OrthoDB" id="3181259at2759"/>
<organism evidence="2 3">
    <name type="scientific">Schizopora paradoxa</name>
    <dbReference type="NCBI Taxonomy" id="27342"/>
    <lineage>
        <taxon>Eukaryota</taxon>
        <taxon>Fungi</taxon>
        <taxon>Dikarya</taxon>
        <taxon>Basidiomycota</taxon>
        <taxon>Agaricomycotina</taxon>
        <taxon>Agaricomycetes</taxon>
        <taxon>Hymenochaetales</taxon>
        <taxon>Schizoporaceae</taxon>
        <taxon>Schizopora</taxon>
    </lineage>
</organism>
<evidence type="ECO:0000259" key="1">
    <source>
        <dbReference type="PROSITE" id="PS50181"/>
    </source>
</evidence>
<reference evidence="2 3" key="1">
    <citation type="submission" date="2015-04" db="EMBL/GenBank/DDBJ databases">
        <title>Complete genome sequence of Schizopora paradoxa KUC8140, a cosmopolitan wood degrader in East Asia.</title>
        <authorList>
            <consortium name="DOE Joint Genome Institute"/>
            <person name="Min B."/>
            <person name="Park H."/>
            <person name="Jang Y."/>
            <person name="Kim J.-J."/>
            <person name="Kim K.H."/>
            <person name="Pangilinan J."/>
            <person name="Lipzen A."/>
            <person name="Riley R."/>
            <person name="Grigoriev I.V."/>
            <person name="Spatafora J.W."/>
            <person name="Choi I.-G."/>
        </authorList>
    </citation>
    <scope>NUCLEOTIDE SEQUENCE [LARGE SCALE GENOMIC DNA]</scope>
    <source>
        <strain evidence="2 3">KUC8140</strain>
    </source>
</reference>